<comment type="caution">
    <text evidence="1">The sequence shown here is derived from an EMBL/GenBank/DDBJ whole genome shotgun (WGS) entry which is preliminary data.</text>
</comment>
<dbReference type="EMBL" id="JEME01002502">
    <property type="protein sequence ID" value="KYG04099.1"/>
    <property type="molecule type" value="Genomic_DNA"/>
</dbReference>
<gene>
    <name evidence="1" type="ORF">BE21_48515</name>
</gene>
<protein>
    <submittedName>
        <fullName evidence="1">Uncharacterized protein</fullName>
    </submittedName>
</protein>
<dbReference type="PROSITE" id="PS51257">
    <property type="entry name" value="PROKAR_LIPOPROTEIN"/>
    <property type="match status" value="1"/>
</dbReference>
<proteinExistence type="predicted"/>
<sequence length="97" mass="11317">MKALYLTLTLACLFTAACGRPEDDLCDDRCDCEGCNEREFNDCLDRYDVRFVDADRRDCLDRYDDLLACEDDTGICRDYKWDTACKDEREALDRCVD</sequence>
<accession>A0A150THD1</accession>
<evidence type="ECO:0000313" key="1">
    <source>
        <dbReference type="EMBL" id="KYG04099.1"/>
    </source>
</evidence>
<dbReference type="AlphaFoldDB" id="A0A150THD1"/>
<organism evidence="1 2">
    <name type="scientific">Sorangium cellulosum</name>
    <name type="common">Polyangium cellulosum</name>
    <dbReference type="NCBI Taxonomy" id="56"/>
    <lineage>
        <taxon>Bacteria</taxon>
        <taxon>Pseudomonadati</taxon>
        <taxon>Myxococcota</taxon>
        <taxon>Polyangia</taxon>
        <taxon>Polyangiales</taxon>
        <taxon>Polyangiaceae</taxon>
        <taxon>Sorangium</taxon>
    </lineage>
</organism>
<evidence type="ECO:0000313" key="2">
    <source>
        <dbReference type="Proteomes" id="UP000075502"/>
    </source>
</evidence>
<reference evidence="1 2" key="1">
    <citation type="submission" date="2014-02" db="EMBL/GenBank/DDBJ databases">
        <title>The small core and large imbalanced accessory genome model reveals a collaborative survival strategy of Sorangium cellulosum strains in nature.</title>
        <authorList>
            <person name="Han K."/>
            <person name="Peng R."/>
            <person name="Blom J."/>
            <person name="Li Y.-Z."/>
        </authorList>
    </citation>
    <scope>NUCLEOTIDE SEQUENCE [LARGE SCALE GENOMIC DNA]</scope>
    <source>
        <strain evidence="1 2">So0007-03</strain>
    </source>
</reference>
<dbReference type="Proteomes" id="UP000075502">
    <property type="component" value="Unassembled WGS sequence"/>
</dbReference>
<name>A0A150THD1_SORCE</name>